<evidence type="ECO:0000259" key="1">
    <source>
        <dbReference type="PROSITE" id="PS50983"/>
    </source>
</evidence>
<protein>
    <submittedName>
        <fullName evidence="2">Iron complex transport system substrate-binding protein</fullName>
    </submittedName>
</protein>
<dbReference type="SUPFAM" id="SSF53807">
    <property type="entry name" value="Helical backbone' metal receptor"/>
    <property type="match status" value="1"/>
</dbReference>
<evidence type="ECO:0000313" key="3">
    <source>
        <dbReference type="Proteomes" id="UP000237718"/>
    </source>
</evidence>
<comment type="caution">
    <text evidence="2">The sequence shown here is derived from an EMBL/GenBank/DDBJ whole genome shotgun (WGS) entry which is preliminary data.</text>
</comment>
<proteinExistence type="predicted"/>
<organism evidence="2 3">
    <name type="scientific">Tritonibacter scottomollicae</name>
    <name type="common">Epibacterium scottomollicae</name>
    <dbReference type="NCBI Taxonomy" id="483013"/>
    <lineage>
        <taxon>Bacteria</taxon>
        <taxon>Pseudomonadati</taxon>
        <taxon>Pseudomonadota</taxon>
        <taxon>Alphaproteobacteria</taxon>
        <taxon>Rhodobacterales</taxon>
        <taxon>Paracoccaceae</taxon>
        <taxon>Tritonibacter</taxon>
    </lineage>
</organism>
<dbReference type="EMBL" id="PVUF01000024">
    <property type="protein sequence ID" value="PRZ44492.1"/>
    <property type="molecule type" value="Genomic_DNA"/>
</dbReference>
<dbReference type="AlphaFoldDB" id="A0A2T1A7A6"/>
<dbReference type="Proteomes" id="UP000237718">
    <property type="component" value="Unassembled WGS sequence"/>
</dbReference>
<dbReference type="InterPro" id="IPR050902">
    <property type="entry name" value="ABC_Transporter_SBP"/>
</dbReference>
<dbReference type="PROSITE" id="PS50983">
    <property type="entry name" value="FE_B12_PBP"/>
    <property type="match status" value="1"/>
</dbReference>
<feature type="domain" description="Fe/B12 periplasmic-binding" evidence="1">
    <location>
        <begin position="80"/>
        <end position="369"/>
    </location>
</feature>
<evidence type="ECO:0000313" key="2">
    <source>
        <dbReference type="EMBL" id="PRZ44492.1"/>
    </source>
</evidence>
<sequence>MERLVHTLMLCTSGVRCSKLPFERDNLPADTVKPATWASSGELDRLGSRAGRCNFRMLMEYPLVIDNCGQSVTFEEAPQNAVALGQNSAEIMLLLGLEDKMSATAFWPNSVLPELAEANEKIEVLTVEFPTLEAVFSTQPDFVAAMLTTLLGPDSKVAKRSDFEELGIPTYLSPSACSTTLDANDAYGSRVELWSMDLLYKEIEDLSRIFDVADRGQALIQDFKSREAALREQFAETEGLTFLFWFSSPSPADDAYLGGGNGPSGYIADILGGSNAIVTKADWPAVGWESIIAADPTVFVAAQVDRNRWDLDTAENKIDFLTAAAAVSQMDAVRNGRIVVMNGAAMNPSIRTLYGAEQVADQLKALDLP</sequence>
<dbReference type="InterPro" id="IPR002491">
    <property type="entry name" value="ABC_transptr_periplasmic_BD"/>
</dbReference>
<dbReference type="Pfam" id="PF01497">
    <property type="entry name" value="Peripla_BP_2"/>
    <property type="match status" value="1"/>
</dbReference>
<reference evidence="2 3" key="1">
    <citation type="submission" date="2018-03" db="EMBL/GenBank/DDBJ databases">
        <title>Genomic Encyclopedia of Archaeal and Bacterial Type Strains, Phase II (KMG-II): from individual species to whole genera.</title>
        <authorList>
            <person name="Goeker M."/>
        </authorList>
    </citation>
    <scope>NUCLEOTIDE SEQUENCE [LARGE SCALE GENOMIC DNA]</scope>
    <source>
        <strain evidence="2 3">DSM 25328</strain>
    </source>
</reference>
<dbReference type="PANTHER" id="PTHR30535">
    <property type="entry name" value="VITAMIN B12-BINDING PROTEIN"/>
    <property type="match status" value="1"/>
</dbReference>
<dbReference type="Gene3D" id="3.40.50.1980">
    <property type="entry name" value="Nitrogenase molybdenum iron protein domain"/>
    <property type="match status" value="2"/>
</dbReference>
<accession>A0A2T1A7A6</accession>
<name>A0A2T1A7A6_TRISK</name>
<gene>
    <name evidence="2" type="ORF">CLV89_12423</name>
</gene>
<dbReference type="PANTHER" id="PTHR30535:SF7">
    <property type="entry name" value="IRON(III) DICITRATE-BINDING PROTEIN"/>
    <property type="match status" value="1"/>
</dbReference>